<comment type="catalytic activity">
    <reaction evidence="3">
        <text>L-glutaminyl-[protein] + H2O = L-glutamyl-[protein] + NH4(+)</text>
        <dbReference type="Rhea" id="RHEA:16441"/>
        <dbReference type="Rhea" id="RHEA-COMP:10207"/>
        <dbReference type="Rhea" id="RHEA-COMP:10208"/>
        <dbReference type="ChEBI" id="CHEBI:15377"/>
        <dbReference type="ChEBI" id="CHEBI:28938"/>
        <dbReference type="ChEBI" id="CHEBI:29973"/>
        <dbReference type="ChEBI" id="CHEBI:30011"/>
        <dbReference type="EC" id="3.5.1.44"/>
    </reaction>
</comment>
<dbReference type="InterPro" id="IPR011324">
    <property type="entry name" value="Cytotoxic_necrot_fac-like_cat"/>
</dbReference>
<comment type="function">
    <text evidence="3">Probably deamidates glutamine residues to glutamate on methyl-accepting chemotaxis receptors (MCPs), playing an important role in chemotaxis.</text>
</comment>
<dbReference type="Gene3D" id="3.30.1330.200">
    <property type="match status" value="1"/>
</dbReference>
<dbReference type="GO" id="GO:0006935">
    <property type="term" value="P:chemotaxis"/>
    <property type="evidence" value="ECO:0007669"/>
    <property type="project" value="UniProtKB-UniRule"/>
</dbReference>
<sequence length="180" mass="19431">MTLVTPNQRITVMRGEYHVVDREDVVLTTILGSCVAACIRDPFARTGGMNHFLLPGNNGRSSLDAQSYGVHLMELLVNGLLQRGAHRHRLEAKLFGGGRTIEGLSDIGAMNGEFAETFLRNEGISIVGGDLGGDRGRRVEYWPLSGRARQVMLSGDKGFVAPVQPKQPPVAPAGGSVEFF</sequence>
<evidence type="ECO:0000313" key="5">
    <source>
        <dbReference type="Proteomes" id="UP000254701"/>
    </source>
</evidence>
<dbReference type="Pfam" id="PF03975">
    <property type="entry name" value="CheD"/>
    <property type="match status" value="1"/>
</dbReference>
<keyword evidence="2 3" id="KW-0378">Hydrolase</keyword>
<dbReference type="InterPro" id="IPR005659">
    <property type="entry name" value="Chemorcpt_Glu_NH3ase_CheD"/>
</dbReference>
<proteinExistence type="inferred from homology"/>
<dbReference type="OrthoDB" id="9807202at2"/>
<name>A0A380WE95_AMIAI</name>
<evidence type="ECO:0000256" key="1">
    <source>
        <dbReference type="ARBA" id="ARBA00022500"/>
    </source>
</evidence>
<protein>
    <recommendedName>
        <fullName evidence="3">Probable chemoreceptor glutamine deamidase CheD</fullName>
        <ecNumber evidence="3">3.5.1.44</ecNumber>
    </recommendedName>
</protein>
<dbReference type="Proteomes" id="UP000254701">
    <property type="component" value="Unassembled WGS sequence"/>
</dbReference>
<dbReference type="PANTHER" id="PTHR35147">
    <property type="entry name" value="CHEMORECEPTOR GLUTAMINE DEAMIDASE CHED-RELATED"/>
    <property type="match status" value="1"/>
</dbReference>
<gene>
    <name evidence="3 4" type="primary">cheD</name>
    <name evidence="4" type="ORF">NCTC10684_00535</name>
</gene>
<organism evidence="4 5">
    <name type="scientific">Aminobacter aminovorans</name>
    <name type="common">Chelatobacter heintzii</name>
    <dbReference type="NCBI Taxonomy" id="83263"/>
    <lineage>
        <taxon>Bacteria</taxon>
        <taxon>Pseudomonadati</taxon>
        <taxon>Pseudomonadota</taxon>
        <taxon>Alphaproteobacteria</taxon>
        <taxon>Hyphomicrobiales</taxon>
        <taxon>Phyllobacteriaceae</taxon>
        <taxon>Aminobacter</taxon>
    </lineage>
</organism>
<keyword evidence="4" id="KW-0675">Receptor</keyword>
<dbReference type="GO" id="GO:0050568">
    <property type="term" value="F:protein-glutamine glutaminase activity"/>
    <property type="evidence" value="ECO:0007669"/>
    <property type="project" value="UniProtKB-UniRule"/>
</dbReference>
<dbReference type="EMBL" id="UFSM01000001">
    <property type="protein sequence ID" value="SUU87343.1"/>
    <property type="molecule type" value="Genomic_DNA"/>
</dbReference>
<reference evidence="4 5" key="1">
    <citation type="submission" date="2018-06" db="EMBL/GenBank/DDBJ databases">
        <authorList>
            <consortium name="Pathogen Informatics"/>
            <person name="Doyle S."/>
        </authorList>
    </citation>
    <scope>NUCLEOTIDE SEQUENCE [LARGE SCALE GENOMIC DNA]</scope>
    <source>
        <strain evidence="4 5">NCTC10684</strain>
    </source>
</reference>
<accession>A0A380WE95</accession>
<evidence type="ECO:0000313" key="4">
    <source>
        <dbReference type="EMBL" id="SUU87343.1"/>
    </source>
</evidence>
<comment type="similarity">
    <text evidence="3">Belongs to the CheD family.</text>
</comment>
<keyword evidence="1 3" id="KW-0145">Chemotaxis</keyword>
<evidence type="ECO:0000256" key="2">
    <source>
        <dbReference type="ARBA" id="ARBA00022801"/>
    </source>
</evidence>
<dbReference type="PANTHER" id="PTHR35147:SF3">
    <property type="entry name" value="CHEMORECEPTOR GLUTAMINE DEAMIDASE CHED 1-RELATED"/>
    <property type="match status" value="1"/>
</dbReference>
<dbReference type="InterPro" id="IPR038592">
    <property type="entry name" value="CheD-like_sf"/>
</dbReference>
<dbReference type="EC" id="3.5.1.44" evidence="3"/>
<dbReference type="AlphaFoldDB" id="A0A380WE95"/>
<dbReference type="CDD" id="cd16352">
    <property type="entry name" value="CheD"/>
    <property type="match status" value="1"/>
</dbReference>
<evidence type="ECO:0000256" key="3">
    <source>
        <dbReference type="HAMAP-Rule" id="MF_01440"/>
    </source>
</evidence>
<dbReference type="HAMAP" id="MF_01440">
    <property type="entry name" value="CheD"/>
    <property type="match status" value="1"/>
</dbReference>
<dbReference type="SUPFAM" id="SSF64438">
    <property type="entry name" value="CNF1/YfiH-like putative cysteine hydrolases"/>
    <property type="match status" value="1"/>
</dbReference>